<dbReference type="EMBL" id="CM029037">
    <property type="protein sequence ID" value="KAG2657671.1"/>
    <property type="molecule type" value="Genomic_DNA"/>
</dbReference>
<dbReference type="PANTHER" id="PTHR33063">
    <property type="entry name" value="OS02G0583500 PROTEIN"/>
    <property type="match status" value="1"/>
</dbReference>
<evidence type="ECO:0000313" key="3">
    <source>
        <dbReference type="EMBL" id="KAG2657671.1"/>
    </source>
</evidence>
<proteinExistence type="predicted"/>
<comment type="caution">
    <text evidence="3">The sequence shown here is derived from an EMBL/GenBank/DDBJ whole genome shotgun (WGS) entry which is preliminary data.</text>
</comment>
<feature type="compositionally biased region" description="Acidic residues" evidence="2">
    <location>
        <begin position="61"/>
        <end position="76"/>
    </location>
</feature>
<feature type="compositionally biased region" description="Polar residues" evidence="2">
    <location>
        <begin position="121"/>
        <end position="137"/>
    </location>
</feature>
<dbReference type="Proteomes" id="UP000823388">
    <property type="component" value="Chromosome 1K"/>
</dbReference>
<feature type="region of interest" description="Disordered" evidence="2">
    <location>
        <begin position="27"/>
        <end position="166"/>
    </location>
</feature>
<feature type="coiled-coil region" evidence="1">
    <location>
        <begin position="393"/>
        <end position="434"/>
    </location>
</feature>
<reference evidence="3" key="1">
    <citation type="submission" date="2020-05" db="EMBL/GenBank/DDBJ databases">
        <title>WGS assembly of Panicum virgatum.</title>
        <authorList>
            <person name="Lovell J.T."/>
            <person name="Jenkins J."/>
            <person name="Shu S."/>
            <person name="Juenger T.E."/>
            <person name="Schmutz J."/>
        </authorList>
    </citation>
    <scope>NUCLEOTIDE SEQUENCE</scope>
    <source>
        <strain evidence="3">AP13</strain>
    </source>
</reference>
<dbReference type="PANTHER" id="PTHR33063:SF13">
    <property type="entry name" value="OS02G0583500 PROTEIN"/>
    <property type="match status" value="1"/>
</dbReference>
<name>A0A8T0X7Q9_PANVG</name>
<feature type="compositionally biased region" description="Low complexity" evidence="2">
    <location>
        <begin position="145"/>
        <end position="155"/>
    </location>
</feature>
<keyword evidence="4" id="KW-1185">Reference proteome</keyword>
<sequence length="437" mass="48451">MLLPIEKYCLEQCMANNARLQQLGLPPYNPNGTITPANSKDKNKTKQRYRKDPDYGPLQDDTGEQDDAGEQDSFDDEIAKGSKTSKITKRQTSDAAPIGVKFRSRSRKRVYAAATPTTTTGPSSNRSISLPNASLSPSDIHVPPSSHSASHSTGSKTVGPADQDDGVDAIMHVDGHNNLGTIDGLDLHDDNNTMVAGADVIAPPVGDNQMTNEGGQELWNRGVNMGHGLNRMNRSHLAKLPIVILEGQIRPVVPFIAAKYATEINIAVRNHVPMLTHWKLYKHRPAVIETFFRILRAKFNIDTNDAVVKNGCLEMMKSAVRQQQHNLKKDFFDPFPLHLTEMETQLAAQPTEGEQPKSVLQVVANVLERNNKKSVFLQNVGMQTKRPRLSAQLEAEKRENAELRLIVNNQREQMEGLSKKRAELEAKLDLALGQNRP</sequence>
<organism evidence="3 4">
    <name type="scientific">Panicum virgatum</name>
    <name type="common">Blackwell switchgrass</name>
    <dbReference type="NCBI Taxonomy" id="38727"/>
    <lineage>
        <taxon>Eukaryota</taxon>
        <taxon>Viridiplantae</taxon>
        <taxon>Streptophyta</taxon>
        <taxon>Embryophyta</taxon>
        <taxon>Tracheophyta</taxon>
        <taxon>Spermatophyta</taxon>
        <taxon>Magnoliopsida</taxon>
        <taxon>Liliopsida</taxon>
        <taxon>Poales</taxon>
        <taxon>Poaceae</taxon>
        <taxon>PACMAD clade</taxon>
        <taxon>Panicoideae</taxon>
        <taxon>Panicodae</taxon>
        <taxon>Paniceae</taxon>
        <taxon>Panicinae</taxon>
        <taxon>Panicum</taxon>
        <taxon>Panicum sect. Hiantes</taxon>
    </lineage>
</organism>
<gene>
    <name evidence="3" type="ORF">PVAP13_1KG199330</name>
</gene>
<evidence type="ECO:0000313" key="4">
    <source>
        <dbReference type="Proteomes" id="UP000823388"/>
    </source>
</evidence>
<protein>
    <submittedName>
        <fullName evidence="3">Uncharacterized protein</fullName>
    </submittedName>
</protein>
<accession>A0A8T0X7Q9</accession>
<evidence type="ECO:0000256" key="2">
    <source>
        <dbReference type="SAM" id="MobiDB-lite"/>
    </source>
</evidence>
<evidence type="ECO:0000256" key="1">
    <source>
        <dbReference type="SAM" id="Coils"/>
    </source>
</evidence>
<keyword evidence="1" id="KW-0175">Coiled coil</keyword>
<dbReference type="AlphaFoldDB" id="A0A8T0X7Q9"/>
<feature type="compositionally biased region" description="Basic and acidic residues" evidence="2">
    <location>
        <begin position="39"/>
        <end position="54"/>
    </location>
</feature>